<keyword evidence="1" id="KW-0732">Signal</keyword>
<feature type="region of interest" description="Disordered" evidence="3">
    <location>
        <begin position="45"/>
        <end position="64"/>
    </location>
</feature>
<evidence type="ECO:0000256" key="1">
    <source>
        <dbReference type="ARBA" id="ARBA00022729"/>
    </source>
</evidence>
<feature type="domain" description="LamG-like jellyroll fold" evidence="4">
    <location>
        <begin position="36"/>
        <end position="178"/>
    </location>
</feature>
<keyword evidence="2" id="KW-1015">Disulfide bond</keyword>
<evidence type="ECO:0000313" key="5">
    <source>
        <dbReference type="EMBL" id="MER7188406.1"/>
    </source>
</evidence>
<dbReference type="InterPro" id="IPR013320">
    <property type="entry name" value="ConA-like_dom_sf"/>
</dbReference>
<gene>
    <name evidence="5" type="ORF">ABT404_54655</name>
</gene>
<dbReference type="SMART" id="SM00560">
    <property type="entry name" value="LamGL"/>
    <property type="match status" value="1"/>
</dbReference>
<accession>A0ABV1XH82</accession>
<reference evidence="5 6" key="1">
    <citation type="submission" date="2024-06" db="EMBL/GenBank/DDBJ databases">
        <title>The Natural Products Discovery Center: Release of the First 8490 Sequenced Strains for Exploring Actinobacteria Biosynthetic Diversity.</title>
        <authorList>
            <person name="Kalkreuter E."/>
            <person name="Kautsar S.A."/>
            <person name="Yang D."/>
            <person name="Bader C.D."/>
            <person name="Teijaro C.N."/>
            <person name="Fluegel L."/>
            <person name="Davis C.M."/>
            <person name="Simpson J.R."/>
            <person name="Lauterbach L."/>
            <person name="Steele A.D."/>
            <person name="Gui C."/>
            <person name="Meng S."/>
            <person name="Li G."/>
            <person name="Viehrig K."/>
            <person name="Ye F."/>
            <person name="Su P."/>
            <person name="Kiefer A.F."/>
            <person name="Nichols A."/>
            <person name="Cepeda A.J."/>
            <person name="Yan W."/>
            <person name="Fan B."/>
            <person name="Jiang Y."/>
            <person name="Adhikari A."/>
            <person name="Zheng C.-J."/>
            <person name="Schuster L."/>
            <person name="Cowan T.M."/>
            <person name="Smanski M.J."/>
            <person name="Chevrette M.G."/>
            <person name="De Carvalho L.P.S."/>
            <person name="Shen B."/>
        </authorList>
    </citation>
    <scope>NUCLEOTIDE SEQUENCE [LARGE SCALE GENOMIC DNA]</scope>
    <source>
        <strain evidence="5 6">NPDC000234</strain>
    </source>
</reference>
<evidence type="ECO:0000259" key="4">
    <source>
        <dbReference type="SMART" id="SM00560"/>
    </source>
</evidence>
<dbReference type="SUPFAM" id="SSF49899">
    <property type="entry name" value="Concanavalin A-like lectins/glucanases"/>
    <property type="match status" value="1"/>
</dbReference>
<protein>
    <submittedName>
        <fullName evidence="5">LamG domain-containing protein</fullName>
    </submittedName>
</protein>
<dbReference type="Pfam" id="PF13385">
    <property type="entry name" value="Laminin_G_3"/>
    <property type="match status" value="1"/>
</dbReference>
<proteinExistence type="predicted"/>
<comment type="caution">
    <text evidence="5">The sequence shown here is derived from an EMBL/GenBank/DDBJ whole genome shotgun (WGS) entry which is preliminary data.</text>
</comment>
<evidence type="ECO:0000313" key="6">
    <source>
        <dbReference type="Proteomes" id="UP001474181"/>
    </source>
</evidence>
<dbReference type="InterPro" id="IPR006558">
    <property type="entry name" value="LamG-like"/>
</dbReference>
<name>A0ABV1XH82_9ACTN</name>
<evidence type="ECO:0000256" key="2">
    <source>
        <dbReference type="ARBA" id="ARBA00023157"/>
    </source>
</evidence>
<dbReference type="EMBL" id="JBEPEK010001220">
    <property type="protein sequence ID" value="MER7188406.1"/>
    <property type="molecule type" value="Genomic_DNA"/>
</dbReference>
<keyword evidence="6" id="KW-1185">Reference proteome</keyword>
<dbReference type="Proteomes" id="UP001474181">
    <property type="component" value="Unassembled WGS sequence"/>
</dbReference>
<dbReference type="Gene3D" id="2.60.120.200">
    <property type="match status" value="1"/>
</dbReference>
<sequence>MQLGVPGRYGQAMGFRAAEAAVSVTTSTAFDIGEHDGATIECFVRPDQEPPHTPDGPVLSRHPDPLSGEGPGWVLAVGTFGRGIARSLSFRIGDGDTTVRLFADTTLPTDAFTHVAAVVDRITGRVSLYLDGQLRDWRFLYPLDAVANTAPLRIGAAGGSFRGIVDEVRISSVARADFAPTLGEDDDHYRKRLELFHRWTLPTPANLTTLLNRLAGPIGDDEDSDALVVDDRNAPLVRGTRLVHVRPRALLPGESIDAAGRRRSPEAGVVGTAGQESAFDPAYLLRYDRADVDFTPAAAGSGPADPHLVQVGVAERLDALVALAGAETVPPGRLLVDAAYDPSADDLRATGRAVLLGHSSVA</sequence>
<organism evidence="5 6">
    <name type="scientific">Streptomyces hyaluromycini</name>
    <dbReference type="NCBI Taxonomy" id="1377993"/>
    <lineage>
        <taxon>Bacteria</taxon>
        <taxon>Bacillati</taxon>
        <taxon>Actinomycetota</taxon>
        <taxon>Actinomycetes</taxon>
        <taxon>Kitasatosporales</taxon>
        <taxon>Streptomycetaceae</taxon>
        <taxon>Streptomyces</taxon>
    </lineage>
</organism>
<evidence type="ECO:0000256" key="3">
    <source>
        <dbReference type="SAM" id="MobiDB-lite"/>
    </source>
</evidence>
<feature type="non-terminal residue" evidence="5">
    <location>
        <position position="362"/>
    </location>
</feature>
<dbReference type="RefSeq" id="WP_350793363.1">
    <property type="nucleotide sequence ID" value="NZ_JBEPEK010001220.1"/>
</dbReference>